<sequence>MLVASLAHAPKLTAVLNVRHLVLSLTRSWQETDRSKGDERILSQSSDADPEQLWLRAGALVNESSTDHVHLLLQRPVDLWTELFCGPFLNRITLTLMSKSADTRYSTMLIPVELGSSR</sequence>
<proteinExistence type="predicted"/>
<gene>
    <name evidence="1" type="ORF">ECPE_LOCUS12322</name>
</gene>
<dbReference type="AlphaFoldDB" id="A0A183AZD7"/>
<name>A0A183AZD7_9TREM</name>
<organism evidence="3">
    <name type="scientific">Echinostoma caproni</name>
    <dbReference type="NCBI Taxonomy" id="27848"/>
    <lineage>
        <taxon>Eukaryota</taxon>
        <taxon>Metazoa</taxon>
        <taxon>Spiralia</taxon>
        <taxon>Lophotrochozoa</taxon>
        <taxon>Platyhelminthes</taxon>
        <taxon>Trematoda</taxon>
        <taxon>Digenea</taxon>
        <taxon>Plagiorchiida</taxon>
        <taxon>Echinostomata</taxon>
        <taxon>Echinostomatoidea</taxon>
        <taxon>Echinostomatidae</taxon>
        <taxon>Echinostoma</taxon>
    </lineage>
</organism>
<evidence type="ECO:0000313" key="1">
    <source>
        <dbReference type="EMBL" id="VDP89594.1"/>
    </source>
</evidence>
<dbReference type="EMBL" id="UZAN01052640">
    <property type="protein sequence ID" value="VDP89594.1"/>
    <property type="molecule type" value="Genomic_DNA"/>
</dbReference>
<dbReference type="Proteomes" id="UP000272942">
    <property type="component" value="Unassembled WGS sequence"/>
</dbReference>
<reference evidence="1 2" key="2">
    <citation type="submission" date="2018-11" db="EMBL/GenBank/DDBJ databases">
        <authorList>
            <consortium name="Pathogen Informatics"/>
        </authorList>
    </citation>
    <scope>NUCLEOTIDE SEQUENCE [LARGE SCALE GENOMIC DNA]</scope>
    <source>
        <strain evidence="1 2">Egypt</strain>
    </source>
</reference>
<accession>A0A183AZD7</accession>
<keyword evidence="2" id="KW-1185">Reference proteome</keyword>
<evidence type="ECO:0000313" key="3">
    <source>
        <dbReference type="WBParaSite" id="ECPE_0001235801-mRNA-1"/>
    </source>
</evidence>
<protein>
    <submittedName>
        <fullName evidence="3">Secreted protein</fullName>
    </submittedName>
</protein>
<dbReference type="WBParaSite" id="ECPE_0001235801-mRNA-1">
    <property type="protein sequence ID" value="ECPE_0001235801-mRNA-1"/>
    <property type="gene ID" value="ECPE_0001235801"/>
</dbReference>
<evidence type="ECO:0000313" key="2">
    <source>
        <dbReference type="Proteomes" id="UP000272942"/>
    </source>
</evidence>
<reference evidence="3" key="1">
    <citation type="submission" date="2016-06" db="UniProtKB">
        <authorList>
            <consortium name="WormBaseParasite"/>
        </authorList>
    </citation>
    <scope>IDENTIFICATION</scope>
</reference>